<name>A0ABV7CYV8_9BACI</name>
<comment type="caution">
    <text evidence="1">The sequence shown here is derived from an EMBL/GenBank/DDBJ whole genome shotgun (WGS) entry which is preliminary data.</text>
</comment>
<dbReference type="Proteomes" id="UP001595279">
    <property type="component" value="Unassembled WGS sequence"/>
</dbReference>
<dbReference type="RefSeq" id="WP_390274137.1">
    <property type="nucleotide sequence ID" value="NZ_JBHRSA010000053.1"/>
</dbReference>
<keyword evidence="2" id="KW-1185">Reference proteome</keyword>
<protein>
    <submittedName>
        <fullName evidence="1">Uncharacterized protein</fullName>
    </submittedName>
</protein>
<gene>
    <name evidence="1" type="ORF">ACFOGI_14685</name>
</gene>
<sequence length="67" mass="7692">MNRQEDGYIARSVRESAGGWIYRRERAEIGRRMDISPGACGNRQENGYIGRSVRESAGGWIYRLERA</sequence>
<proteinExistence type="predicted"/>
<accession>A0ABV7CYV8</accession>
<evidence type="ECO:0000313" key="2">
    <source>
        <dbReference type="Proteomes" id="UP001595279"/>
    </source>
</evidence>
<organism evidence="1 2">
    <name type="scientific">Virgibacillus xinjiangensis</name>
    <dbReference type="NCBI Taxonomy" id="393090"/>
    <lineage>
        <taxon>Bacteria</taxon>
        <taxon>Bacillati</taxon>
        <taxon>Bacillota</taxon>
        <taxon>Bacilli</taxon>
        <taxon>Bacillales</taxon>
        <taxon>Bacillaceae</taxon>
        <taxon>Virgibacillus</taxon>
    </lineage>
</organism>
<evidence type="ECO:0000313" key="1">
    <source>
        <dbReference type="EMBL" id="MFC3041492.1"/>
    </source>
</evidence>
<reference evidence="2" key="1">
    <citation type="journal article" date="2019" name="Int. J. Syst. Evol. Microbiol.">
        <title>The Global Catalogue of Microorganisms (GCM) 10K type strain sequencing project: providing services to taxonomists for standard genome sequencing and annotation.</title>
        <authorList>
            <consortium name="The Broad Institute Genomics Platform"/>
            <consortium name="The Broad Institute Genome Sequencing Center for Infectious Disease"/>
            <person name="Wu L."/>
            <person name="Ma J."/>
        </authorList>
    </citation>
    <scope>NUCLEOTIDE SEQUENCE [LARGE SCALE GENOMIC DNA]</scope>
    <source>
        <strain evidence="2">KCTC 13128</strain>
    </source>
</reference>
<dbReference type="EMBL" id="JBHRSA010000053">
    <property type="protein sequence ID" value="MFC3041492.1"/>
    <property type="molecule type" value="Genomic_DNA"/>
</dbReference>